<evidence type="ECO:0000256" key="12">
    <source>
        <dbReference type="PROSITE-ProRule" id="PRU00282"/>
    </source>
</evidence>
<feature type="transmembrane region" description="Helical" evidence="14">
    <location>
        <begin position="688"/>
        <end position="711"/>
    </location>
</feature>
<feature type="repeat" description="Solcar" evidence="12">
    <location>
        <begin position="464"/>
        <end position="587"/>
    </location>
</feature>
<organism evidence="15 16">
    <name type="scientific">Paracoccidioides lutzii (strain ATCC MYA-826 / Pb01)</name>
    <name type="common">Paracoccidioides brasiliensis</name>
    <dbReference type="NCBI Taxonomy" id="502779"/>
    <lineage>
        <taxon>Eukaryota</taxon>
        <taxon>Fungi</taxon>
        <taxon>Dikarya</taxon>
        <taxon>Ascomycota</taxon>
        <taxon>Pezizomycotina</taxon>
        <taxon>Eurotiomycetes</taxon>
        <taxon>Eurotiomycetidae</taxon>
        <taxon>Onygenales</taxon>
        <taxon>Ajellomycetaceae</taxon>
        <taxon>Paracoccidioides</taxon>
    </lineage>
</organism>
<protein>
    <recommendedName>
        <fullName evidence="4">Mitochondrial thiamine pyrophosphate carrier 1</fullName>
    </recommendedName>
</protein>
<evidence type="ECO:0000256" key="5">
    <source>
        <dbReference type="ARBA" id="ARBA00022448"/>
    </source>
</evidence>
<dbReference type="PRINTS" id="PR00928">
    <property type="entry name" value="GRAVESDC"/>
</dbReference>
<dbReference type="InterPro" id="IPR023395">
    <property type="entry name" value="MCP_dom_sf"/>
</dbReference>
<comment type="subcellular location">
    <subcellularLocation>
        <location evidence="2">Mitochondrion inner membrane</location>
        <topology evidence="2">Multi-pass membrane protein</topology>
    </subcellularLocation>
</comment>
<evidence type="ECO:0000256" key="11">
    <source>
        <dbReference type="ARBA" id="ARBA00023136"/>
    </source>
</evidence>
<comment type="similarity">
    <text evidence="3">Belongs to the mitochondrial carrier (TC 2.A.29) family.</text>
</comment>
<evidence type="ECO:0000256" key="6">
    <source>
        <dbReference type="ARBA" id="ARBA00022692"/>
    </source>
</evidence>
<feature type="compositionally biased region" description="Basic and acidic residues" evidence="13">
    <location>
        <begin position="55"/>
        <end position="67"/>
    </location>
</feature>
<dbReference type="OrthoDB" id="270584at2759"/>
<keyword evidence="6 12" id="KW-0812">Transmembrane</keyword>
<dbReference type="AlphaFoldDB" id="C1H739"/>
<reference evidence="15 16" key="1">
    <citation type="journal article" date="2011" name="PLoS Genet.">
        <title>Comparative genomic analysis of human fungal pathogens causing paracoccidioidomycosis.</title>
        <authorList>
            <person name="Desjardins C.A."/>
            <person name="Champion M.D."/>
            <person name="Holder J.W."/>
            <person name="Muszewska A."/>
            <person name="Goldberg J."/>
            <person name="Bailao A.M."/>
            <person name="Brigido M.M."/>
            <person name="Ferreira M.E."/>
            <person name="Garcia A.M."/>
            <person name="Grynberg M."/>
            <person name="Gujja S."/>
            <person name="Heiman D.I."/>
            <person name="Henn M.R."/>
            <person name="Kodira C.D."/>
            <person name="Leon-Narvaez H."/>
            <person name="Longo L.V."/>
            <person name="Ma L.J."/>
            <person name="Malavazi I."/>
            <person name="Matsuo A.L."/>
            <person name="Morais F.V."/>
            <person name="Pereira M."/>
            <person name="Rodriguez-Brito S."/>
            <person name="Sakthikumar S."/>
            <person name="Salem-Izacc S.M."/>
            <person name="Sykes S.M."/>
            <person name="Teixeira M.M."/>
            <person name="Vallejo M.C."/>
            <person name="Walter M.E."/>
            <person name="Yandava C."/>
            <person name="Young S."/>
            <person name="Zeng Q."/>
            <person name="Zucker J."/>
            <person name="Felipe M.S."/>
            <person name="Goldman G.H."/>
            <person name="Haas B.J."/>
            <person name="McEwen J.G."/>
            <person name="Nino-Vega G."/>
            <person name="Puccia R."/>
            <person name="San-Blas G."/>
            <person name="Soares C.M."/>
            <person name="Birren B.W."/>
            <person name="Cuomo C.A."/>
        </authorList>
    </citation>
    <scope>NUCLEOTIDE SEQUENCE [LARGE SCALE GENOMIC DNA]</scope>
    <source>
        <strain evidence="16">ATCC MYA-826 / Pb01</strain>
    </source>
</reference>
<evidence type="ECO:0000256" key="1">
    <source>
        <dbReference type="ARBA" id="ARBA00002238"/>
    </source>
</evidence>
<evidence type="ECO:0000256" key="14">
    <source>
        <dbReference type="SAM" id="Phobius"/>
    </source>
</evidence>
<dbReference type="Gene3D" id="1.50.40.10">
    <property type="entry name" value="Mitochondrial carrier domain"/>
    <property type="match status" value="1"/>
</dbReference>
<accession>C1H739</accession>
<evidence type="ECO:0000256" key="10">
    <source>
        <dbReference type="ARBA" id="ARBA00023128"/>
    </source>
</evidence>
<dbReference type="KEGG" id="pbl:PAAG_06580"/>
<evidence type="ECO:0000256" key="4">
    <source>
        <dbReference type="ARBA" id="ARBA00021935"/>
    </source>
</evidence>
<evidence type="ECO:0000256" key="8">
    <source>
        <dbReference type="ARBA" id="ARBA00022792"/>
    </source>
</evidence>
<feature type="region of interest" description="Disordered" evidence="13">
    <location>
        <begin position="39"/>
        <end position="101"/>
    </location>
</feature>
<dbReference type="GO" id="GO:0055085">
    <property type="term" value="P:transmembrane transport"/>
    <property type="evidence" value="ECO:0007669"/>
    <property type="project" value="InterPro"/>
</dbReference>
<keyword evidence="11 12" id="KW-0472">Membrane</keyword>
<feature type="region of interest" description="Disordered" evidence="13">
    <location>
        <begin position="598"/>
        <end position="623"/>
    </location>
</feature>
<evidence type="ECO:0000256" key="9">
    <source>
        <dbReference type="ARBA" id="ARBA00022989"/>
    </source>
</evidence>
<comment type="function">
    <text evidence="1">Mitochondrial transporter that mediates uptake of thiamine pyrophosphate (ThPP) into mitochondria.</text>
</comment>
<evidence type="ECO:0000313" key="16">
    <source>
        <dbReference type="Proteomes" id="UP000002059"/>
    </source>
</evidence>
<evidence type="ECO:0000313" key="15">
    <source>
        <dbReference type="EMBL" id="EEH35533.2"/>
    </source>
</evidence>
<evidence type="ECO:0000256" key="7">
    <source>
        <dbReference type="ARBA" id="ARBA00022737"/>
    </source>
</evidence>
<keyword evidence="16" id="KW-1185">Reference proteome</keyword>
<feature type="compositionally biased region" description="Low complexity" evidence="13">
    <location>
        <begin position="605"/>
        <end position="619"/>
    </location>
</feature>
<gene>
    <name evidence="15" type="ORF">PAAG_06580</name>
</gene>
<dbReference type="InterPro" id="IPR002167">
    <property type="entry name" value="GDC-like"/>
</dbReference>
<dbReference type="eggNOG" id="KOG0752">
    <property type="taxonomic scope" value="Eukaryota"/>
</dbReference>
<proteinExistence type="inferred from homology"/>
<dbReference type="PROSITE" id="PS50920">
    <property type="entry name" value="SOLCAR"/>
    <property type="match status" value="3"/>
</dbReference>
<dbReference type="VEuPathDB" id="FungiDB:PAAG_06580"/>
<name>C1H739_PARBA</name>
<dbReference type="GeneID" id="9094632"/>
<dbReference type="Proteomes" id="UP000002059">
    <property type="component" value="Partially assembled WGS sequence"/>
</dbReference>
<dbReference type="PRINTS" id="PR00926">
    <property type="entry name" value="MITOCARRIER"/>
</dbReference>
<evidence type="ECO:0000256" key="13">
    <source>
        <dbReference type="SAM" id="MobiDB-lite"/>
    </source>
</evidence>
<keyword evidence="5" id="KW-0813">Transport</keyword>
<keyword evidence="7" id="KW-0677">Repeat</keyword>
<sequence length="720" mass="78702">MSTRTKSAVDTERHGNGDLTRKCRCLRWTNSTALSENGHLHVEPARPTKKAKRGAVADEHHDGKGEGKGAGVAEQDFGNDVSALPRSPRLTCPLQPKRTNHPNPTPAAGFSVFFPVSADTQCMFSSPPLKEYTARPKHREDYNVRETDPLSAELSCTFPHDAIFLLSAIPLLNLSCVTRVATTGQSEKKVEEEAEGEMLATIAISHLLFYLLYLHFDQSSDIRRDVLLQVQVQGAAIAIAIAIAHEFTYISSRYSITETTAATSTTRSETLIQENLTPRYGIDSRTGTGAIPGLLMATPLGMLRGKDAAGEHELHVSQAPPPVCPVDDEAIDLMKKAGIERGDEAGAEAVGANPDVRVLDTRNMDYILKSGLAGGMAGCAAKTVVGPLDRVKILFQTSNPQFARYSTSWFGVARAMQDINRNEGMRGLFKGHSATLLRIFPYAAIKFLAYEQIRAVVIPSRGKETPFRRLISGSLAGITSVFFTYPLEVMRVHLAFETKHGVRASLRRICRQIYNEGRPGVATATTRATSAPIPPTSTPHSFFTNSPHLPRPAWGLSNFYRGFSPTLLGMLPYAGMSFLTHDTMGDLLRHPILAPYTTIPHSESRTTTTTTTTSSSSSSQPQPYKRVQLKASAELFSGAIAGLVSQTSSYPLEVIRRRMQVAGAMGDGHKVGIAETARRIFAEKGFRGFWVGLTIGYMKVVPMVATSFFVYERAKWWLGI</sequence>
<dbReference type="PANTHER" id="PTHR24089">
    <property type="entry name" value="SOLUTE CARRIER FAMILY 25"/>
    <property type="match status" value="1"/>
</dbReference>
<dbReference type="RefSeq" id="XP_015700156.1">
    <property type="nucleotide sequence ID" value="XM_015845930.1"/>
</dbReference>
<dbReference type="OMA" id="ARYSTSW"/>
<feature type="repeat" description="Solcar" evidence="12">
    <location>
        <begin position="629"/>
        <end position="717"/>
    </location>
</feature>
<keyword evidence="8" id="KW-0999">Mitochondrion inner membrane</keyword>
<dbReference type="EMBL" id="KN294010">
    <property type="protein sequence ID" value="EEH35533.2"/>
    <property type="molecule type" value="Genomic_DNA"/>
</dbReference>
<dbReference type="GO" id="GO:0005743">
    <property type="term" value="C:mitochondrial inner membrane"/>
    <property type="evidence" value="ECO:0007669"/>
    <property type="project" value="UniProtKB-SubCell"/>
</dbReference>
<evidence type="ECO:0000256" key="3">
    <source>
        <dbReference type="ARBA" id="ARBA00006375"/>
    </source>
</evidence>
<keyword evidence="10" id="KW-0496">Mitochondrion</keyword>
<dbReference type="Pfam" id="PF00153">
    <property type="entry name" value="Mito_carr"/>
    <property type="match status" value="4"/>
</dbReference>
<dbReference type="HOGENOM" id="CLU_015166_10_0_1"/>
<dbReference type="InterPro" id="IPR002067">
    <property type="entry name" value="MCP"/>
</dbReference>
<feature type="repeat" description="Solcar" evidence="12">
    <location>
        <begin position="365"/>
        <end position="456"/>
    </location>
</feature>
<dbReference type="InterPro" id="IPR018108">
    <property type="entry name" value="MCP_transmembrane"/>
</dbReference>
<dbReference type="SUPFAM" id="SSF103506">
    <property type="entry name" value="Mitochondrial carrier"/>
    <property type="match status" value="1"/>
</dbReference>
<keyword evidence="9 14" id="KW-1133">Transmembrane helix</keyword>
<evidence type="ECO:0000256" key="2">
    <source>
        <dbReference type="ARBA" id="ARBA00004448"/>
    </source>
</evidence>